<feature type="transmembrane region" description="Helical" evidence="2">
    <location>
        <begin position="242"/>
        <end position="266"/>
    </location>
</feature>
<feature type="transmembrane region" description="Helical" evidence="2">
    <location>
        <begin position="77"/>
        <end position="102"/>
    </location>
</feature>
<dbReference type="CDD" id="cd14939">
    <property type="entry name" value="7tmD_STE2"/>
    <property type="match status" value="1"/>
</dbReference>
<dbReference type="Gene3D" id="1.10.287.920">
    <property type="entry name" value="Pheromone alpha factor receptor"/>
    <property type="match status" value="1"/>
</dbReference>
<gene>
    <name evidence="3" type="ORF">EJ05DRAFT_334010</name>
</gene>
<accession>A0A6A6WBC9</accession>
<dbReference type="AlphaFoldDB" id="A0A6A6WBC9"/>
<dbReference type="OrthoDB" id="5402633at2759"/>
<dbReference type="Proteomes" id="UP000799437">
    <property type="component" value="Unassembled WGS sequence"/>
</dbReference>
<keyword evidence="2" id="KW-0472">Membrane</keyword>
<keyword evidence="2" id="KW-0812">Transmembrane</keyword>
<protein>
    <submittedName>
        <fullName evidence="3">Uncharacterized protein</fullName>
    </submittedName>
</protein>
<feature type="transmembrane region" description="Helical" evidence="2">
    <location>
        <begin position="162"/>
        <end position="187"/>
    </location>
</feature>
<feature type="region of interest" description="Disordered" evidence="1">
    <location>
        <begin position="319"/>
        <end position="346"/>
    </location>
</feature>
<feature type="transmembrane region" description="Helical" evidence="2">
    <location>
        <begin position="43"/>
        <end position="65"/>
    </location>
</feature>
<dbReference type="InterPro" id="IPR000366">
    <property type="entry name" value="GPCR_STE2"/>
</dbReference>
<keyword evidence="2" id="KW-1133">Transmembrane helix</keyword>
<feature type="transmembrane region" description="Helical" evidence="2">
    <location>
        <begin position="272"/>
        <end position="291"/>
    </location>
</feature>
<dbReference type="GO" id="GO:0038038">
    <property type="term" value="C:G protein-coupled receptor homodimeric complex"/>
    <property type="evidence" value="ECO:0007669"/>
    <property type="project" value="TreeGrafter"/>
</dbReference>
<evidence type="ECO:0000313" key="3">
    <source>
        <dbReference type="EMBL" id="KAF2759146.1"/>
    </source>
</evidence>
<keyword evidence="4" id="KW-1185">Reference proteome</keyword>
<dbReference type="Pfam" id="PF02116">
    <property type="entry name" value="STE2"/>
    <property type="match status" value="1"/>
</dbReference>
<dbReference type="EMBL" id="ML996570">
    <property type="protein sequence ID" value="KAF2759146.1"/>
    <property type="molecule type" value="Genomic_DNA"/>
</dbReference>
<evidence type="ECO:0000256" key="1">
    <source>
        <dbReference type="SAM" id="MobiDB-lite"/>
    </source>
</evidence>
<dbReference type="InterPro" id="IPR027458">
    <property type="entry name" value="STE2_TM1-TM2_sf"/>
</dbReference>
<dbReference type="PANTHER" id="PTHR28009:SF1">
    <property type="entry name" value="PHEROMONE ALPHA FACTOR RECEPTOR"/>
    <property type="match status" value="1"/>
</dbReference>
<dbReference type="GO" id="GO:0004932">
    <property type="term" value="F:mating-type factor pheromone receptor activity"/>
    <property type="evidence" value="ECO:0007669"/>
    <property type="project" value="InterPro"/>
</dbReference>
<organism evidence="3 4">
    <name type="scientific">Pseudovirgaria hyperparasitica</name>
    <dbReference type="NCBI Taxonomy" id="470096"/>
    <lineage>
        <taxon>Eukaryota</taxon>
        <taxon>Fungi</taxon>
        <taxon>Dikarya</taxon>
        <taxon>Ascomycota</taxon>
        <taxon>Pezizomycotina</taxon>
        <taxon>Dothideomycetes</taxon>
        <taxon>Dothideomycetes incertae sedis</taxon>
        <taxon>Acrospermales</taxon>
        <taxon>Acrospermaceae</taxon>
        <taxon>Pseudovirgaria</taxon>
    </lineage>
</organism>
<dbReference type="RefSeq" id="XP_033601597.1">
    <property type="nucleotide sequence ID" value="XM_033740867.1"/>
</dbReference>
<dbReference type="PANTHER" id="PTHR28009">
    <property type="entry name" value="PHEROMONE ALPHA FACTOR RECEPTOR"/>
    <property type="match status" value="1"/>
</dbReference>
<proteinExistence type="predicted"/>
<evidence type="ECO:0000256" key="2">
    <source>
        <dbReference type="SAM" id="Phobius"/>
    </source>
</evidence>
<dbReference type="GO" id="GO:0000750">
    <property type="term" value="P:pheromone-dependent signal transduction involved in conjugation with cellular fusion"/>
    <property type="evidence" value="ECO:0007669"/>
    <property type="project" value="TreeGrafter"/>
</dbReference>
<name>A0A6A6WBC9_9PEZI</name>
<feature type="transmembrane region" description="Helical" evidence="2">
    <location>
        <begin position="207"/>
        <end position="230"/>
    </location>
</feature>
<sequence length="367" mass="40658">MDVTNDTTNGSFDPFSQTINITVVPEYETMSITLEDFSRWQLYATRACINYGSQFGASITLLILLLTLTKSDRRRSIIFITNCIGLTANAIRNLLQAVYFTTEYWNPYVYFTGDTSRITTSITAQSVTAAILPFIVYTCILASLNLQIRVMLTIATYRWQRIVIQCISLALALVTLTFRFCLCAINAKAIVDNEITSGWQWLPQACNILLTITICTTSLIFCGKLVCAIYQRRTIGLRAFGPLQVLLVMSLQTFLIPSLFALVQFTSDVAQLYSLVQTSALLCLPLSAMWASAKVGERQSSVGLSTPSFVRQWKCSLSSSSISPLSSGYRKESHASQGSPASPRVLEEGCEGRHSFDVMAMGTYGIR</sequence>
<dbReference type="GeneID" id="54481921"/>
<feature type="transmembrane region" description="Helical" evidence="2">
    <location>
        <begin position="122"/>
        <end position="142"/>
    </location>
</feature>
<reference evidence="3" key="1">
    <citation type="journal article" date="2020" name="Stud. Mycol.">
        <title>101 Dothideomycetes genomes: a test case for predicting lifestyles and emergence of pathogens.</title>
        <authorList>
            <person name="Haridas S."/>
            <person name="Albert R."/>
            <person name="Binder M."/>
            <person name="Bloem J."/>
            <person name="Labutti K."/>
            <person name="Salamov A."/>
            <person name="Andreopoulos B."/>
            <person name="Baker S."/>
            <person name="Barry K."/>
            <person name="Bills G."/>
            <person name="Bluhm B."/>
            <person name="Cannon C."/>
            <person name="Castanera R."/>
            <person name="Culley D."/>
            <person name="Daum C."/>
            <person name="Ezra D."/>
            <person name="Gonzalez J."/>
            <person name="Henrissat B."/>
            <person name="Kuo A."/>
            <person name="Liang C."/>
            <person name="Lipzen A."/>
            <person name="Lutzoni F."/>
            <person name="Magnuson J."/>
            <person name="Mondo S."/>
            <person name="Nolan M."/>
            <person name="Ohm R."/>
            <person name="Pangilinan J."/>
            <person name="Park H.-J."/>
            <person name="Ramirez L."/>
            <person name="Alfaro M."/>
            <person name="Sun H."/>
            <person name="Tritt A."/>
            <person name="Yoshinaga Y."/>
            <person name="Zwiers L.-H."/>
            <person name="Turgeon B."/>
            <person name="Goodwin S."/>
            <person name="Spatafora J."/>
            <person name="Crous P."/>
            <person name="Grigoriev I."/>
        </authorList>
    </citation>
    <scope>NUCLEOTIDE SEQUENCE</scope>
    <source>
        <strain evidence="3">CBS 121739</strain>
    </source>
</reference>
<dbReference type="PRINTS" id="PR00250">
    <property type="entry name" value="GPCRSTE2"/>
</dbReference>
<evidence type="ECO:0000313" key="4">
    <source>
        <dbReference type="Proteomes" id="UP000799437"/>
    </source>
</evidence>